<feature type="transmembrane region" description="Helical" evidence="8">
    <location>
        <begin position="158"/>
        <end position="181"/>
    </location>
</feature>
<gene>
    <name evidence="9" type="ORF">ENN90_10365</name>
</gene>
<keyword evidence="3 9" id="KW-0808">Transferase</keyword>
<evidence type="ECO:0000256" key="4">
    <source>
        <dbReference type="ARBA" id="ARBA00022692"/>
    </source>
</evidence>
<dbReference type="GO" id="GO:0071555">
    <property type="term" value="P:cell wall organization"/>
    <property type="evidence" value="ECO:0007669"/>
    <property type="project" value="TreeGrafter"/>
</dbReference>
<evidence type="ECO:0000313" key="9">
    <source>
        <dbReference type="EMBL" id="HDR52002.1"/>
    </source>
</evidence>
<evidence type="ECO:0000256" key="1">
    <source>
        <dbReference type="ARBA" id="ARBA00004651"/>
    </source>
</evidence>
<dbReference type="Proteomes" id="UP000886047">
    <property type="component" value="Unassembled WGS sequence"/>
</dbReference>
<dbReference type="GO" id="GO:0016780">
    <property type="term" value="F:phosphotransferase activity, for other substituted phosphate groups"/>
    <property type="evidence" value="ECO:0007669"/>
    <property type="project" value="InterPro"/>
</dbReference>
<name>A0A831LI05_9BACT</name>
<reference evidence="9" key="1">
    <citation type="journal article" date="2020" name="mSystems">
        <title>Genome- and Community-Level Interaction Insights into Carbon Utilization and Element Cycling Functions of Hydrothermarchaeota in Hydrothermal Sediment.</title>
        <authorList>
            <person name="Zhou Z."/>
            <person name="Liu Y."/>
            <person name="Xu W."/>
            <person name="Pan J."/>
            <person name="Luo Z.H."/>
            <person name="Li M."/>
        </authorList>
    </citation>
    <scope>NUCLEOTIDE SEQUENCE [LARGE SCALE GENOMIC DNA]</scope>
    <source>
        <strain evidence="9">SpSt-1217</strain>
    </source>
</reference>
<dbReference type="GO" id="GO:0044038">
    <property type="term" value="P:cell wall macromolecule biosynthetic process"/>
    <property type="evidence" value="ECO:0007669"/>
    <property type="project" value="TreeGrafter"/>
</dbReference>
<accession>A0A831LI05</accession>
<feature type="transmembrane region" description="Helical" evidence="8">
    <location>
        <begin position="111"/>
        <end position="133"/>
    </location>
</feature>
<dbReference type="EMBL" id="DSDK01000565">
    <property type="protein sequence ID" value="HDR52002.1"/>
    <property type="molecule type" value="Genomic_DNA"/>
</dbReference>
<comment type="caution">
    <text evidence="9">The sequence shown here is derived from an EMBL/GenBank/DDBJ whole genome shotgun (WGS) entry which is preliminary data.</text>
</comment>
<organism evidence="9">
    <name type="scientific">Mariniphaga anaerophila</name>
    <dbReference type="NCBI Taxonomy" id="1484053"/>
    <lineage>
        <taxon>Bacteria</taxon>
        <taxon>Pseudomonadati</taxon>
        <taxon>Bacteroidota</taxon>
        <taxon>Bacteroidia</taxon>
        <taxon>Marinilabiliales</taxon>
        <taxon>Prolixibacteraceae</taxon>
        <taxon>Mariniphaga</taxon>
    </lineage>
</organism>
<dbReference type="Pfam" id="PF00953">
    <property type="entry name" value="Glycos_transf_4"/>
    <property type="match status" value="1"/>
</dbReference>
<dbReference type="PROSITE" id="PS01348">
    <property type="entry name" value="MRAY_2"/>
    <property type="match status" value="1"/>
</dbReference>
<evidence type="ECO:0000256" key="3">
    <source>
        <dbReference type="ARBA" id="ARBA00022679"/>
    </source>
</evidence>
<dbReference type="InterPro" id="IPR000715">
    <property type="entry name" value="Glycosyl_transferase_4"/>
</dbReference>
<comment type="cofactor">
    <cofactor evidence="7">
        <name>Mg(2+)</name>
        <dbReference type="ChEBI" id="CHEBI:18420"/>
    </cofactor>
</comment>
<evidence type="ECO:0000256" key="7">
    <source>
        <dbReference type="PIRSR" id="PIRSR600715-1"/>
    </source>
</evidence>
<evidence type="ECO:0000256" key="6">
    <source>
        <dbReference type="ARBA" id="ARBA00023136"/>
    </source>
</evidence>
<dbReference type="PANTHER" id="PTHR22926:SF3">
    <property type="entry name" value="UNDECAPRENYL-PHOSPHATE ALPHA-N-ACETYLGLUCOSAMINYL 1-PHOSPHATE TRANSFERASE"/>
    <property type="match status" value="1"/>
</dbReference>
<keyword evidence="7" id="KW-0460">Magnesium</keyword>
<proteinExistence type="predicted"/>
<feature type="transmembrane region" description="Helical" evidence="8">
    <location>
        <begin position="187"/>
        <end position="207"/>
    </location>
</feature>
<feature type="transmembrane region" description="Helical" evidence="8">
    <location>
        <begin position="73"/>
        <end position="91"/>
    </location>
</feature>
<keyword evidence="4 8" id="KW-0812">Transmembrane</keyword>
<keyword evidence="2" id="KW-1003">Cell membrane</keyword>
<feature type="binding site" evidence="7">
    <location>
        <position position="14"/>
    </location>
    <ligand>
        <name>Mg(2+)</name>
        <dbReference type="ChEBI" id="CHEBI:18420"/>
    </ligand>
</feature>
<dbReference type="GO" id="GO:0005886">
    <property type="term" value="C:plasma membrane"/>
    <property type="evidence" value="ECO:0007669"/>
    <property type="project" value="UniProtKB-SubCell"/>
</dbReference>
<feature type="binding site" evidence="7">
    <location>
        <position position="76"/>
    </location>
    <ligand>
        <name>Mg(2+)</name>
        <dbReference type="ChEBI" id="CHEBI:18420"/>
    </ligand>
</feature>
<dbReference type="AlphaFoldDB" id="A0A831LI05"/>
<sequence>LTLFVLLALINAFNLIDGIDGLAAGLAMLASAAFGTWFLLAGSVTYATVSFALLGSLGGFFLYNVFGHKNKLFMGDTGSLFVGLIIAILVVKFNEFNLAGTHSYVLNSAPAISFAVVIVPLVDVLRVIVIRLLKGQSPFAPDRNHIHHRMLELVPHHLYATLIIIVVNVFLINLALIFNFMAFNITIQFLGILITGITLSFVPSLLIRKKLQKKEAWMDQVEYKTWPD</sequence>
<dbReference type="GO" id="GO:0046872">
    <property type="term" value="F:metal ion binding"/>
    <property type="evidence" value="ECO:0007669"/>
    <property type="project" value="UniProtKB-KW"/>
</dbReference>
<dbReference type="GO" id="GO:0009103">
    <property type="term" value="P:lipopolysaccharide biosynthetic process"/>
    <property type="evidence" value="ECO:0007669"/>
    <property type="project" value="TreeGrafter"/>
</dbReference>
<keyword evidence="6 8" id="KW-0472">Membrane</keyword>
<protein>
    <submittedName>
        <fullName evidence="9">Undecaprenyl/decaprenyl-phosphate alpha-N-acetylglucosaminyl 1-phosphate transferase</fullName>
    </submittedName>
</protein>
<feature type="transmembrane region" description="Helical" evidence="8">
    <location>
        <begin position="46"/>
        <end position="66"/>
    </location>
</feature>
<evidence type="ECO:0000256" key="5">
    <source>
        <dbReference type="ARBA" id="ARBA00022989"/>
    </source>
</evidence>
<keyword evidence="5 8" id="KW-1133">Transmembrane helix</keyword>
<feature type="non-terminal residue" evidence="9">
    <location>
        <position position="1"/>
    </location>
</feature>
<keyword evidence="7" id="KW-0479">Metal-binding</keyword>
<dbReference type="CDD" id="cd06853">
    <property type="entry name" value="GT_WecA_like"/>
    <property type="match status" value="1"/>
</dbReference>
<comment type="subcellular location">
    <subcellularLocation>
        <location evidence="1">Cell membrane</location>
        <topology evidence="1">Multi-pass membrane protein</topology>
    </subcellularLocation>
</comment>
<evidence type="ECO:0000256" key="2">
    <source>
        <dbReference type="ARBA" id="ARBA00022475"/>
    </source>
</evidence>
<dbReference type="InterPro" id="IPR018480">
    <property type="entry name" value="PNAcMuramoyl-5peptid_Trfase_CS"/>
</dbReference>
<dbReference type="PANTHER" id="PTHR22926">
    <property type="entry name" value="PHOSPHO-N-ACETYLMURAMOYL-PENTAPEPTIDE-TRANSFERASE"/>
    <property type="match status" value="1"/>
</dbReference>
<evidence type="ECO:0000256" key="8">
    <source>
        <dbReference type="SAM" id="Phobius"/>
    </source>
</evidence>